<keyword evidence="3" id="KW-1185">Reference proteome</keyword>
<keyword evidence="1" id="KW-0732">Signal</keyword>
<evidence type="ECO:0000313" key="3">
    <source>
        <dbReference type="Proteomes" id="UP000440578"/>
    </source>
</evidence>
<evidence type="ECO:0000256" key="1">
    <source>
        <dbReference type="SAM" id="SignalP"/>
    </source>
</evidence>
<protein>
    <submittedName>
        <fullName evidence="2">Uncharacterized protein</fullName>
    </submittedName>
</protein>
<gene>
    <name evidence="2" type="ORF">FJT64_004205</name>
</gene>
<dbReference type="OrthoDB" id="8117927at2759"/>
<accession>A0A6A4W615</accession>
<dbReference type="AlphaFoldDB" id="A0A6A4W615"/>
<organism evidence="2 3">
    <name type="scientific">Amphibalanus amphitrite</name>
    <name type="common">Striped barnacle</name>
    <name type="synonym">Balanus amphitrite</name>
    <dbReference type="NCBI Taxonomy" id="1232801"/>
    <lineage>
        <taxon>Eukaryota</taxon>
        <taxon>Metazoa</taxon>
        <taxon>Ecdysozoa</taxon>
        <taxon>Arthropoda</taxon>
        <taxon>Crustacea</taxon>
        <taxon>Multicrustacea</taxon>
        <taxon>Cirripedia</taxon>
        <taxon>Thoracica</taxon>
        <taxon>Thoracicalcarea</taxon>
        <taxon>Balanomorpha</taxon>
        <taxon>Balanoidea</taxon>
        <taxon>Balanidae</taxon>
        <taxon>Amphibalaninae</taxon>
        <taxon>Amphibalanus</taxon>
    </lineage>
</organism>
<feature type="signal peptide" evidence="1">
    <location>
        <begin position="1"/>
        <end position="24"/>
    </location>
</feature>
<dbReference type="Proteomes" id="UP000440578">
    <property type="component" value="Unassembled WGS sequence"/>
</dbReference>
<name>A0A6A4W615_AMPAM</name>
<evidence type="ECO:0000313" key="2">
    <source>
        <dbReference type="EMBL" id="KAF0298442.1"/>
    </source>
</evidence>
<dbReference type="EMBL" id="VIIS01001433">
    <property type="protein sequence ID" value="KAF0298442.1"/>
    <property type="molecule type" value="Genomic_DNA"/>
</dbReference>
<comment type="caution">
    <text evidence="2">The sequence shown here is derived from an EMBL/GenBank/DDBJ whole genome shotgun (WGS) entry which is preliminary data.</text>
</comment>
<sequence length="150" mass="16287">MTDSSPLGTAEVVLLALVAAAGEALPFGFTEGVAQFRAHPGSVRSGYGPPSAPSGPHGGNSAEVERWLRLLGPLSTAPSNYVQDREGPSIYDDFYPSVSPQAAASSRTLWFEEFPHRRAVLNWQEKRIQQGLPVYKLLSQRPGFPFYQGN</sequence>
<proteinExistence type="predicted"/>
<feature type="chain" id="PRO_5025465602" evidence="1">
    <location>
        <begin position="25"/>
        <end position="150"/>
    </location>
</feature>
<reference evidence="2 3" key="1">
    <citation type="submission" date="2019-07" db="EMBL/GenBank/DDBJ databases">
        <title>Draft genome assembly of a fouling barnacle, Amphibalanus amphitrite (Darwin, 1854): The first reference genome for Thecostraca.</title>
        <authorList>
            <person name="Kim W."/>
        </authorList>
    </citation>
    <scope>NUCLEOTIDE SEQUENCE [LARGE SCALE GENOMIC DNA]</scope>
    <source>
        <strain evidence="2">SNU_AA5</strain>
        <tissue evidence="2">Soma without cirri and trophi</tissue>
    </source>
</reference>